<evidence type="ECO:0000313" key="1">
    <source>
        <dbReference type="EMBL" id="OJJ33465.1"/>
    </source>
</evidence>
<evidence type="ECO:0008006" key="3">
    <source>
        <dbReference type="Google" id="ProtNLM"/>
    </source>
</evidence>
<evidence type="ECO:0000313" key="2">
    <source>
        <dbReference type="Proteomes" id="UP000184383"/>
    </source>
</evidence>
<accession>A0A1L9REW4</accession>
<proteinExistence type="predicted"/>
<name>A0A1L9REW4_ASPWE</name>
<dbReference type="SUPFAM" id="SSF81383">
    <property type="entry name" value="F-box domain"/>
    <property type="match status" value="1"/>
</dbReference>
<keyword evidence="2" id="KW-1185">Reference proteome</keyword>
<dbReference type="Proteomes" id="UP000184383">
    <property type="component" value="Unassembled WGS sequence"/>
</dbReference>
<dbReference type="VEuPathDB" id="FungiDB:ASPWEDRAFT_70997"/>
<dbReference type="GeneID" id="63755000"/>
<reference evidence="2" key="1">
    <citation type="journal article" date="2017" name="Genome Biol.">
        <title>Comparative genomics reveals high biological diversity and specific adaptations in the industrially and medically important fungal genus Aspergillus.</title>
        <authorList>
            <person name="de Vries R.P."/>
            <person name="Riley R."/>
            <person name="Wiebenga A."/>
            <person name="Aguilar-Osorio G."/>
            <person name="Amillis S."/>
            <person name="Uchima C.A."/>
            <person name="Anderluh G."/>
            <person name="Asadollahi M."/>
            <person name="Askin M."/>
            <person name="Barry K."/>
            <person name="Battaglia E."/>
            <person name="Bayram O."/>
            <person name="Benocci T."/>
            <person name="Braus-Stromeyer S.A."/>
            <person name="Caldana C."/>
            <person name="Canovas D."/>
            <person name="Cerqueira G.C."/>
            <person name="Chen F."/>
            <person name="Chen W."/>
            <person name="Choi C."/>
            <person name="Clum A."/>
            <person name="Dos Santos R.A."/>
            <person name="Damasio A.R."/>
            <person name="Diallinas G."/>
            <person name="Emri T."/>
            <person name="Fekete E."/>
            <person name="Flipphi M."/>
            <person name="Freyberg S."/>
            <person name="Gallo A."/>
            <person name="Gournas C."/>
            <person name="Habgood R."/>
            <person name="Hainaut M."/>
            <person name="Harispe M.L."/>
            <person name="Henrissat B."/>
            <person name="Hilden K.S."/>
            <person name="Hope R."/>
            <person name="Hossain A."/>
            <person name="Karabika E."/>
            <person name="Karaffa L."/>
            <person name="Karanyi Z."/>
            <person name="Krasevec N."/>
            <person name="Kuo A."/>
            <person name="Kusch H."/>
            <person name="LaButti K."/>
            <person name="Lagendijk E.L."/>
            <person name="Lapidus A."/>
            <person name="Levasseur A."/>
            <person name="Lindquist E."/>
            <person name="Lipzen A."/>
            <person name="Logrieco A.F."/>
            <person name="MacCabe A."/>
            <person name="Maekelae M.R."/>
            <person name="Malavazi I."/>
            <person name="Melin P."/>
            <person name="Meyer V."/>
            <person name="Mielnichuk N."/>
            <person name="Miskei M."/>
            <person name="Molnar A.P."/>
            <person name="Mule G."/>
            <person name="Ngan C.Y."/>
            <person name="Orejas M."/>
            <person name="Orosz E."/>
            <person name="Ouedraogo J.P."/>
            <person name="Overkamp K.M."/>
            <person name="Park H.-S."/>
            <person name="Perrone G."/>
            <person name="Piumi F."/>
            <person name="Punt P.J."/>
            <person name="Ram A.F."/>
            <person name="Ramon A."/>
            <person name="Rauscher S."/>
            <person name="Record E."/>
            <person name="Riano-Pachon D.M."/>
            <person name="Robert V."/>
            <person name="Roehrig J."/>
            <person name="Ruller R."/>
            <person name="Salamov A."/>
            <person name="Salih N.S."/>
            <person name="Samson R.A."/>
            <person name="Sandor E."/>
            <person name="Sanguinetti M."/>
            <person name="Schuetze T."/>
            <person name="Sepcic K."/>
            <person name="Shelest E."/>
            <person name="Sherlock G."/>
            <person name="Sophianopoulou V."/>
            <person name="Squina F.M."/>
            <person name="Sun H."/>
            <person name="Susca A."/>
            <person name="Todd R.B."/>
            <person name="Tsang A."/>
            <person name="Unkles S.E."/>
            <person name="van de Wiele N."/>
            <person name="van Rossen-Uffink D."/>
            <person name="Oliveira J.V."/>
            <person name="Vesth T.C."/>
            <person name="Visser J."/>
            <person name="Yu J.-H."/>
            <person name="Zhou M."/>
            <person name="Andersen M.R."/>
            <person name="Archer D.B."/>
            <person name="Baker S.E."/>
            <person name="Benoit I."/>
            <person name="Brakhage A.A."/>
            <person name="Braus G.H."/>
            <person name="Fischer R."/>
            <person name="Frisvad J.C."/>
            <person name="Goldman G.H."/>
            <person name="Houbraken J."/>
            <person name="Oakley B."/>
            <person name="Pocsi I."/>
            <person name="Scazzocchio C."/>
            <person name="Seiboth B."/>
            <person name="vanKuyk P.A."/>
            <person name="Wortman J."/>
            <person name="Dyer P.S."/>
            <person name="Grigoriev I.V."/>
        </authorList>
    </citation>
    <scope>NUCLEOTIDE SEQUENCE [LARGE SCALE GENOMIC DNA]</scope>
    <source>
        <strain evidence="2">DTO 134E9</strain>
    </source>
</reference>
<dbReference type="AlphaFoldDB" id="A0A1L9REW4"/>
<dbReference type="OrthoDB" id="5273847at2759"/>
<dbReference type="InterPro" id="IPR036047">
    <property type="entry name" value="F-box-like_dom_sf"/>
</dbReference>
<organism evidence="1 2">
    <name type="scientific">Aspergillus wentii DTO 134E9</name>
    <dbReference type="NCBI Taxonomy" id="1073089"/>
    <lineage>
        <taxon>Eukaryota</taxon>
        <taxon>Fungi</taxon>
        <taxon>Dikarya</taxon>
        <taxon>Ascomycota</taxon>
        <taxon>Pezizomycotina</taxon>
        <taxon>Eurotiomycetes</taxon>
        <taxon>Eurotiomycetidae</taxon>
        <taxon>Eurotiales</taxon>
        <taxon>Aspergillaceae</taxon>
        <taxon>Aspergillus</taxon>
        <taxon>Aspergillus subgen. Cremei</taxon>
    </lineage>
</organism>
<gene>
    <name evidence="1" type="ORF">ASPWEDRAFT_70997</name>
</gene>
<protein>
    <recommendedName>
        <fullName evidence="3">F-box domain-containing protein</fullName>
    </recommendedName>
</protein>
<sequence length="751" mass="85555">MATIGTHTMTVATVAQVTQMKAMKVKTRSHEENSNSRTDDFEDKHDEFCRSRSGYDGTILHWDQIEWLDHTRMVFAHLPVFDDPDPEDPSMISCPGYAPEAGDVFLELAPEGTNELIHSGQAYLVHDACLDILRIAHKKTVSRKRPFSIREFSFEMSSRVRDFEEPVIRWGDDGNYGGTGRFQDQEWDPRPGFEWLVADPFPDFDFASLISASSRNQTTTTLNLHSKQQSLSGPNVYTDGFQCLPHDIRLIILDFLPSPSAMNLFIASPSFRYTGQNVTGSFWKSRIFLDMPWYEEDTLRNQIKQEKKSVQYSHLFHLLKHVSALPGRNDGATDYLQIKNRHRIWLNCQRILGAIERRFAQTRKESGRVRTQMKNLAKYRLAPISRETSIVPEAFSDVYFIPSVDRPEELHTITAHFGIDGCIIGIEFALYGEESSRLFGNRSTSTESVTINPETVITGFLISQGPFQSDKEKYCSIYGLGILTQDSPKEPKHRLGKWTDLDLVQIIRAVDGMQVVGITGEYNRENITTFGIMFTHLHSMVYQIGANPYYHTRWIGRYPPPEYSLGNRLGDLSVRFHGQGPLRVGAPVFFLDFAERQITSIQAHYFSESLAATGPKEFSGFTINFTDGSKEVAGVENGEQDHHECSNHTIDFQTDEQERIKMMNLLFGSDESQNYTSKLHAVQFRTSLGRMLTLGHIEVFGTENYRHLSHGDWIRGNVVSGLQIGWKNVVTSMGLVFSKPRPVDTRRDIWV</sequence>
<dbReference type="STRING" id="1073089.A0A1L9REW4"/>
<dbReference type="EMBL" id="KV878214">
    <property type="protein sequence ID" value="OJJ33465.1"/>
    <property type="molecule type" value="Genomic_DNA"/>
</dbReference>
<dbReference type="RefSeq" id="XP_040687142.1">
    <property type="nucleotide sequence ID" value="XM_040839152.1"/>
</dbReference>